<sequence length="90" mass="9764">MLQAEFGGKHVGKPVDEDEEKVGSVDRKGKLVTEGPKKRLVIRCLQVLLVIAACIASVYTGLIIKTTSTPPPKGTMAAYVLYIFSFLTLL</sequence>
<proteinExistence type="predicted"/>
<dbReference type="Proteomes" id="UP000076727">
    <property type="component" value="Unassembled WGS sequence"/>
</dbReference>
<reference evidence="3 4" key="1">
    <citation type="journal article" date="2016" name="Mol. Biol. Evol.">
        <title>Comparative Genomics of Early-Diverging Mushroom-Forming Fungi Provides Insights into the Origins of Lignocellulose Decay Capabilities.</title>
        <authorList>
            <person name="Nagy L.G."/>
            <person name="Riley R."/>
            <person name="Tritt A."/>
            <person name="Adam C."/>
            <person name="Daum C."/>
            <person name="Floudas D."/>
            <person name="Sun H."/>
            <person name="Yadav J.S."/>
            <person name="Pangilinan J."/>
            <person name="Larsson K.H."/>
            <person name="Matsuura K."/>
            <person name="Barry K."/>
            <person name="Labutti K."/>
            <person name="Kuo R."/>
            <person name="Ohm R.A."/>
            <person name="Bhattacharya S.S."/>
            <person name="Shirouzu T."/>
            <person name="Yoshinaga Y."/>
            <person name="Martin F.M."/>
            <person name="Grigoriev I.V."/>
            <person name="Hibbett D.S."/>
        </authorList>
    </citation>
    <scope>NUCLEOTIDE SEQUENCE [LARGE SCALE GENOMIC DNA]</scope>
    <source>
        <strain evidence="3 4">L-15889</strain>
    </source>
</reference>
<organism evidence="3 4">
    <name type="scientific">Daedalea quercina L-15889</name>
    <dbReference type="NCBI Taxonomy" id="1314783"/>
    <lineage>
        <taxon>Eukaryota</taxon>
        <taxon>Fungi</taxon>
        <taxon>Dikarya</taxon>
        <taxon>Basidiomycota</taxon>
        <taxon>Agaricomycotina</taxon>
        <taxon>Agaricomycetes</taxon>
        <taxon>Polyporales</taxon>
        <taxon>Fomitopsis</taxon>
    </lineage>
</organism>
<evidence type="ECO:0000256" key="2">
    <source>
        <dbReference type="SAM" id="Phobius"/>
    </source>
</evidence>
<keyword evidence="2" id="KW-0472">Membrane</keyword>
<feature type="region of interest" description="Disordered" evidence="1">
    <location>
        <begin position="1"/>
        <end position="28"/>
    </location>
</feature>
<gene>
    <name evidence="3" type="ORF">DAEQUDRAFT_666173</name>
</gene>
<feature type="transmembrane region" description="Helical" evidence="2">
    <location>
        <begin position="40"/>
        <end position="64"/>
    </location>
</feature>
<evidence type="ECO:0000256" key="1">
    <source>
        <dbReference type="SAM" id="MobiDB-lite"/>
    </source>
</evidence>
<name>A0A165RY07_9APHY</name>
<dbReference type="OrthoDB" id="3253553at2759"/>
<keyword evidence="4" id="KW-1185">Reference proteome</keyword>
<evidence type="ECO:0000313" key="4">
    <source>
        <dbReference type="Proteomes" id="UP000076727"/>
    </source>
</evidence>
<evidence type="ECO:0000313" key="3">
    <source>
        <dbReference type="EMBL" id="KZT71291.1"/>
    </source>
</evidence>
<protein>
    <submittedName>
        <fullName evidence="3">Uncharacterized protein</fullName>
    </submittedName>
</protein>
<keyword evidence="2" id="KW-1133">Transmembrane helix</keyword>
<feature type="non-terminal residue" evidence="3">
    <location>
        <position position="90"/>
    </location>
</feature>
<keyword evidence="2" id="KW-0812">Transmembrane</keyword>
<dbReference type="AlphaFoldDB" id="A0A165RY07"/>
<dbReference type="EMBL" id="KV429046">
    <property type="protein sequence ID" value="KZT71291.1"/>
    <property type="molecule type" value="Genomic_DNA"/>
</dbReference>
<accession>A0A165RY07</accession>